<evidence type="ECO:0008006" key="4">
    <source>
        <dbReference type="Google" id="ProtNLM"/>
    </source>
</evidence>
<dbReference type="HOGENOM" id="CLU_1527426_0_0_1"/>
<dbReference type="AlphaFoldDB" id="A0A072VPI0"/>
<dbReference type="EMBL" id="CM001217">
    <property type="protein sequence ID" value="KEH43894.1"/>
    <property type="molecule type" value="Genomic_DNA"/>
</dbReference>
<evidence type="ECO:0000313" key="1">
    <source>
        <dbReference type="EMBL" id="KEH43894.1"/>
    </source>
</evidence>
<name>A0A072VPI0_MEDTR</name>
<reference evidence="1 3" key="1">
    <citation type="journal article" date="2011" name="Nature">
        <title>The Medicago genome provides insight into the evolution of rhizobial symbioses.</title>
        <authorList>
            <person name="Young N.D."/>
            <person name="Debelle F."/>
            <person name="Oldroyd G.E."/>
            <person name="Geurts R."/>
            <person name="Cannon S.B."/>
            <person name="Udvardi M.K."/>
            <person name="Benedito V.A."/>
            <person name="Mayer K.F."/>
            <person name="Gouzy J."/>
            <person name="Schoof H."/>
            <person name="Van de Peer Y."/>
            <person name="Proost S."/>
            <person name="Cook D.R."/>
            <person name="Meyers B.C."/>
            <person name="Spannagl M."/>
            <person name="Cheung F."/>
            <person name="De Mita S."/>
            <person name="Krishnakumar V."/>
            <person name="Gundlach H."/>
            <person name="Zhou S."/>
            <person name="Mudge J."/>
            <person name="Bharti A.K."/>
            <person name="Murray J.D."/>
            <person name="Naoumkina M.A."/>
            <person name="Rosen B."/>
            <person name="Silverstein K.A."/>
            <person name="Tang H."/>
            <person name="Rombauts S."/>
            <person name="Zhao P.X."/>
            <person name="Zhou P."/>
            <person name="Barbe V."/>
            <person name="Bardou P."/>
            <person name="Bechner M."/>
            <person name="Bellec A."/>
            <person name="Berger A."/>
            <person name="Berges H."/>
            <person name="Bidwell S."/>
            <person name="Bisseling T."/>
            <person name="Choisne N."/>
            <person name="Couloux A."/>
            <person name="Denny R."/>
            <person name="Deshpande S."/>
            <person name="Dai X."/>
            <person name="Doyle J.J."/>
            <person name="Dudez A.M."/>
            <person name="Farmer A.D."/>
            <person name="Fouteau S."/>
            <person name="Franken C."/>
            <person name="Gibelin C."/>
            <person name="Gish J."/>
            <person name="Goldstein S."/>
            <person name="Gonzalez A.J."/>
            <person name="Green P.J."/>
            <person name="Hallab A."/>
            <person name="Hartog M."/>
            <person name="Hua A."/>
            <person name="Humphray S.J."/>
            <person name="Jeong D.H."/>
            <person name="Jing Y."/>
            <person name="Jocker A."/>
            <person name="Kenton S.M."/>
            <person name="Kim D.J."/>
            <person name="Klee K."/>
            <person name="Lai H."/>
            <person name="Lang C."/>
            <person name="Lin S."/>
            <person name="Macmil S.L."/>
            <person name="Magdelenat G."/>
            <person name="Matthews L."/>
            <person name="McCorrison J."/>
            <person name="Monaghan E.L."/>
            <person name="Mun J.H."/>
            <person name="Najar F.Z."/>
            <person name="Nicholson C."/>
            <person name="Noirot C."/>
            <person name="O'Bleness M."/>
            <person name="Paule C.R."/>
            <person name="Poulain J."/>
            <person name="Prion F."/>
            <person name="Qin B."/>
            <person name="Qu C."/>
            <person name="Retzel E.F."/>
            <person name="Riddle C."/>
            <person name="Sallet E."/>
            <person name="Samain S."/>
            <person name="Samson N."/>
            <person name="Sanders I."/>
            <person name="Saurat O."/>
            <person name="Scarpelli C."/>
            <person name="Schiex T."/>
            <person name="Segurens B."/>
            <person name="Severin A.J."/>
            <person name="Sherrier D.J."/>
            <person name="Shi R."/>
            <person name="Sims S."/>
            <person name="Singer S.R."/>
            <person name="Sinharoy S."/>
            <person name="Sterck L."/>
            <person name="Viollet A."/>
            <person name="Wang B.B."/>
            <person name="Wang K."/>
            <person name="Wang M."/>
            <person name="Wang X."/>
            <person name="Warfsmann J."/>
            <person name="Weissenbach J."/>
            <person name="White D.D."/>
            <person name="White J.D."/>
            <person name="Wiley G.B."/>
            <person name="Wincker P."/>
            <person name="Xing Y."/>
            <person name="Yang L."/>
            <person name="Yao Z."/>
            <person name="Ying F."/>
            <person name="Zhai J."/>
            <person name="Zhou L."/>
            <person name="Zuber A."/>
            <person name="Denarie J."/>
            <person name="Dixon R.A."/>
            <person name="May G.D."/>
            <person name="Schwartz D.C."/>
            <person name="Rogers J."/>
            <person name="Quetier F."/>
            <person name="Town C.D."/>
            <person name="Roe B.A."/>
        </authorList>
    </citation>
    <scope>NUCLEOTIDE SEQUENCE [LARGE SCALE GENOMIC DNA]</scope>
    <source>
        <strain evidence="1">A17</strain>
        <strain evidence="2 3">cv. Jemalong A17</strain>
    </source>
</reference>
<protein>
    <recommendedName>
        <fullName evidence="4">RNA-directed DNA polymerase</fullName>
    </recommendedName>
</protein>
<gene>
    <name evidence="1" type="ordered locus">MTR_1g104513</name>
</gene>
<keyword evidence="3" id="KW-1185">Reference proteome</keyword>
<evidence type="ECO:0000313" key="3">
    <source>
        <dbReference type="Proteomes" id="UP000002051"/>
    </source>
</evidence>
<organism evidence="1 3">
    <name type="scientific">Medicago truncatula</name>
    <name type="common">Barrel medic</name>
    <name type="synonym">Medicago tribuloides</name>
    <dbReference type="NCBI Taxonomy" id="3880"/>
    <lineage>
        <taxon>Eukaryota</taxon>
        <taxon>Viridiplantae</taxon>
        <taxon>Streptophyta</taxon>
        <taxon>Embryophyta</taxon>
        <taxon>Tracheophyta</taxon>
        <taxon>Spermatophyta</taxon>
        <taxon>Magnoliopsida</taxon>
        <taxon>eudicotyledons</taxon>
        <taxon>Gunneridae</taxon>
        <taxon>Pentapetalae</taxon>
        <taxon>rosids</taxon>
        <taxon>fabids</taxon>
        <taxon>Fabales</taxon>
        <taxon>Fabaceae</taxon>
        <taxon>Papilionoideae</taxon>
        <taxon>50 kb inversion clade</taxon>
        <taxon>NPAAA clade</taxon>
        <taxon>Hologalegina</taxon>
        <taxon>IRL clade</taxon>
        <taxon>Trifolieae</taxon>
        <taxon>Medicago</taxon>
    </lineage>
</organism>
<sequence length="176" mass="19653">MGWKKIGSETEGRKKLFDMTNAETAAQADFNVSSISPGSLLFAREVRGVQLDHDNGDHKSLQKGYITVAPLAAISQVEGNTNVLAYSDANWAGSAVAMKLICDNQTMLYIVSNLVFHERAKHIELECHFVRDMALSREIITDFVGSNYQLPDIYQTPEDLRLNLFVTNLVHMTCML</sequence>
<dbReference type="Proteomes" id="UP000002051">
    <property type="component" value="Unassembled WGS sequence"/>
</dbReference>
<proteinExistence type="predicted"/>
<accession>A0A072VPI0</accession>
<reference evidence="1 3" key="2">
    <citation type="journal article" date="2014" name="BMC Genomics">
        <title>An improved genome release (version Mt4.0) for the model legume Medicago truncatula.</title>
        <authorList>
            <person name="Tang H."/>
            <person name="Krishnakumar V."/>
            <person name="Bidwell S."/>
            <person name="Rosen B."/>
            <person name="Chan A."/>
            <person name="Zhou S."/>
            <person name="Gentzbittel L."/>
            <person name="Childs K.L."/>
            <person name="Yandell M."/>
            <person name="Gundlach H."/>
            <person name="Mayer K.F."/>
            <person name="Schwartz D.C."/>
            <person name="Town C.D."/>
        </authorList>
    </citation>
    <scope>GENOME REANNOTATION</scope>
    <source>
        <strain evidence="1">A17</strain>
        <strain evidence="2 3">cv. Jemalong A17</strain>
    </source>
</reference>
<reference evidence="2" key="3">
    <citation type="submission" date="2015-04" db="UniProtKB">
        <authorList>
            <consortium name="EnsemblPlants"/>
        </authorList>
    </citation>
    <scope>IDENTIFICATION</scope>
    <source>
        <strain evidence="2">cv. Jemalong A17</strain>
    </source>
</reference>
<dbReference type="EnsemblPlants" id="KEH43894">
    <property type="protein sequence ID" value="KEH43894"/>
    <property type="gene ID" value="MTR_1g104513"/>
</dbReference>
<evidence type="ECO:0000313" key="2">
    <source>
        <dbReference type="EnsemblPlants" id="KEH43894"/>
    </source>
</evidence>